<comment type="caution">
    <text evidence="1">The sequence shown here is derived from an EMBL/GenBank/DDBJ whole genome shotgun (WGS) entry which is preliminary data.</text>
</comment>
<evidence type="ECO:0000313" key="1">
    <source>
        <dbReference type="EMBL" id="EGG56262.1"/>
    </source>
</evidence>
<dbReference type="HOGENOM" id="CLU_3171266_0_0_10"/>
<sequence length="47" mass="5242">MSGVFPVLPDFANIAFFTIYNLLKHCNLGKKVLSSFLLNANRISPET</sequence>
<accession>F3QR09</accession>
<gene>
    <name evidence="1" type="ORF">HMPREF9442_00602</name>
</gene>
<evidence type="ECO:0000313" key="2">
    <source>
        <dbReference type="Proteomes" id="UP000005546"/>
    </source>
</evidence>
<dbReference type="AlphaFoldDB" id="F3QR09"/>
<organism evidence="1 2">
    <name type="scientific">Paraprevotella xylaniphila YIT 11841</name>
    <dbReference type="NCBI Taxonomy" id="762982"/>
    <lineage>
        <taxon>Bacteria</taxon>
        <taxon>Pseudomonadati</taxon>
        <taxon>Bacteroidota</taxon>
        <taxon>Bacteroidia</taxon>
        <taxon>Bacteroidales</taxon>
        <taxon>Prevotellaceae</taxon>
        <taxon>Paraprevotella</taxon>
    </lineage>
</organism>
<keyword evidence="2" id="KW-1185">Reference proteome</keyword>
<dbReference type="EMBL" id="AFBR01000020">
    <property type="protein sequence ID" value="EGG56262.1"/>
    <property type="molecule type" value="Genomic_DNA"/>
</dbReference>
<proteinExistence type="predicted"/>
<dbReference type="Proteomes" id="UP000005546">
    <property type="component" value="Unassembled WGS sequence"/>
</dbReference>
<dbReference type="STRING" id="762982.HMPREF9442_00602"/>
<reference evidence="1 2" key="1">
    <citation type="submission" date="2011-02" db="EMBL/GenBank/DDBJ databases">
        <authorList>
            <person name="Weinstock G."/>
            <person name="Sodergren E."/>
            <person name="Clifton S."/>
            <person name="Fulton L."/>
            <person name="Fulton B."/>
            <person name="Courtney L."/>
            <person name="Fronick C."/>
            <person name="Harrison M."/>
            <person name="Strong C."/>
            <person name="Farmer C."/>
            <person name="Delahaunty K."/>
            <person name="Markovic C."/>
            <person name="Hall O."/>
            <person name="Minx P."/>
            <person name="Tomlinson C."/>
            <person name="Mitreva M."/>
            <person name="Hou S."/>
            <person name="Chen J."/>
            <person name="Wollam A."/>
            <person name="Pepin K.H."/>
            <person name="Johnson M."/>
            <person name="Bhonagiri V."/>
            <person name="Zhang X."/>
            <person name="Suruliraj S."/>
            <person name="Warren W."/>
            <person name="Chinwalla A."/>
            <person name="Mardis E.R."/>
            <person name="Wilson R.K."/>
        </authorList>
    </citation>
    <scope>NUCLEOTIDE SEQUENCE [LARGE SCALE GENOMIC DNA]</scope>
    <source>
        <strain evidence="1 2">YIT 11841</strain>
    </source>
</reference>
<name>F3QR09_9BACT</name>
<protein>
    <submittedName>
        <fullName evidence="1">Uncharacterized protein</fullName>
    </submittedName>
</protein>